<dbReference type="EMBL" id="JACYNP010000013">
    <property type="protein sequence ID" value="MBD8123975.1"/>
    <property type="molecule type" value="Genomic_DNA"/>
</dbReference>
<keyword evidence="1" id="KW-0812">Transmembrane</keyword>
<organism evidence="2 3">
    <name type="scientific">Pseudomonas lutea</name>
    <dbReference type="NCBI Taxonomy" id="243924"/>
    <lineage>
        <taxon>Bacteria</taxon>
        <taxon>Pseudomonadati</taxon>
        <taxon>Pseudomonadota</taxon>
        <taxon>Gammaproteobacteria</taxon>
        <taxon>Pseudomonadales</taxon>
        <taxon>Pseudomonadaceae</taxon>
        <taxon>Pseudomonas</taxon>
    </lineage>
</organism>
<evidence type="ECO:0000256" key="1">
    <source>
        <dbReference type="SAM" id="Phobius"/>
    </source>
</evidence>
<feature type="transmembrane region" description="Helical" evidence="1">
    <location>
        <begin position="139"/>
        <end position="156"/>
    </location>
</feature>
<evidence type="ECO:0000313" key="2">
    <source>
        <dbReference type="EMBL" id="MBD8123975.1"/>
    </source>
</evidence>
<keyword evidence="1" id="KW-0472">Membrane</keyword>
<comment type="caution">
    <text evidence="2">The sequence shown here is derived from an EMBL/GenBank/DDBJ whole genome shotgun (WGS) entry which is preliminary data.</text>
</comment>
<gene>
    <name evidence="2" type="ORF">IFT62_22480</name>
</gene>
<proteinExistence type="predicted"/>
<sequence length="194" mass="19351">MQMQIPLPVSVSDWRYKTASGGGLTLVFAAAAGGALTLIDPKGNDQQFRYGSVGAGLGIGARLPRFGKVNLSVRGKSVGAAGASEDFPAFGQVLVADSIAERGLAREDFTGACVFIEGGVGLVGGASGSAMLFGLDPKLLAMAAATLSPLGSLFLPHDSASRLLRSAKGVIVSAGLNVGLQAGAGATISLGGLY</sequence>
<keyword evidence="1" id="KW-1133">Transmembrane helix</keyword>
<feature type="transmembrane region" description="Helical" evidence="1">
    <location>
        <begin position="109"/>
        <end position="133"/>
    </location>
</feature>
<evidence type="ECO:0000313" key="3">
    <source>
        <dbReference type="Proteomes" id="UP000625247"/>
    </source>
</evidence>
<accession>A0ABR9ACZ4</accession>
<name>A0ABR9ACZ4_9PSED</name>
<feature type="transmembrane region" description="Helical" evidence="1">
    <location>
        <begin position="20"/>
        <end position="39"/>
    </location>
</feature>
<protein>
    <submittedName>
        <fullName evidence="2">Uncharacterized protein</fullName>
    </submittedName>
</protein>
<keyword evidence="3" id="KW-1185">Reference proteome</keyword>
<dbReference type="Proteomes" id="UP000625247">
    <property type="component" value="Unassembled WGS sequence"/>
</dbReference>
<reference evidence="2 3" key="1">
    <citation type="journal article" date="2020" name="FEMS Microbiol. Ecol.">
        <title>Temporal dynamics of bacterial communities during seed development and maturation.</title>
        <authorList>
            <person name="Chesneau G."/>
            <person name="Torres-Cortes G."/>
            <person name="Briand M."/>
            <person name="Darrasse A."/>
            <person name="Preveaux A."/>
            <person name="Marais C."/>
            <person name="Jacques M.A."/>
            <person name="Shade A."/>
            <person name="Barret M."/>
        </authorList>
    </citation>
    <scope>NUCLEOTIDE SEQUENCE [LARGE SCALE GENOMIC DNA]</scope>
    <source>
        <strain evidence="2 3">CFBP13723</strain>
    </source>
</reference>